<evidence type="ECO:0000256" key="2">
    <source>
        <dbReference type="ARBA" id="ARBA00004496"/>
    </source>
</evidence>
<dbReference type="AlphaFoldDB" id="A0A8C7SNB3"/>
<dbReference type="SMART" id="SM00220">
    <property type="entry name" value="S_TKc"/>
    <property type="match status" value="1"/>
</dbReference>
<dbReference type="InterPro" id="IPR000719">
    <property type="entry name" value="Prot_kinase_dom"/>
</dbReference>
<keyword evidence="5" id="KW-0963">Cytoplasm</keyword>
<evidence type="ECO:0000256" key="7">
    <source>
        <dbReference type="ARBA" id="ARBA00022553"/>
    </source>
</evidence>
<evidence type="ECO:0000256" key="16">
    <source>
        <dbReference type="ARBA" id="ARBA00047899"/>
    </source>
</evidence>
<dbReference type="GO" id="GO:0004674">
    <property type="term" value="F:protein serine/threonine kinase activity"/>
    <property type="evidence" value="ECO:0007669"/>
    <property type="project" value="UniProtKB-KW"/>
</dbReference>
<dbReference type="FunFam" id="3.30.60.20:FF:000010">
    <property type="entry name" value="Putative kinase suppressor of Ras 1"/>
    <property type="match status" value="1"/>
</dbReference>
<dbReference type="PROSITE" id="PS50011">
    <property type="entry name" value="PROTEIN_KINASE_DOM"/>
    <property type="match status" value="1"/>
</dbReference>
<dbReference type="Gene3D" id="1.10.150.50">
    <property type="entry name" value="Transcription Factor, Ets-1"/>
    <property type="match status" value="1"/>
</dbReference>
<dbReference type="PANTHER" id="PTHR23257:SF716">
    <property type="entry name" value="KINASE SUPPRESSOR OF RAS 1"/>
    <property type="match status" value="1"/>
</dbReference>
<evidence type="ECO:0000256" key="17">
    <source>
        <dbReference type="ARBA" id="ARBA00048679"/>
    </source>
</evidence>
<comment type="catalytic activity">
    <reaction evidence="16">
        <text>L-threonyl-[protein] + ATP = O-phospho-L-threonyl-[protein] + ADP + H(+)</text>
        <dbReference type="Rhea" id="RHEA:46608"/>
        <dbReference type="Rhea" id="RHEA-COMP:11060"/>
        <dbReference type="Rhea" id="RHEA-COMP:11605"/>
        <dbReference type="ChEBI" id="CHEBI:15378"/>
        <dbReference type="ChEBI" id="CHEBI:30013"/>
        <dbReference type="ChEBI" id="CHEBI:30616"/>
        <dbReference type="ChEBI" id="CHEBI:61977"/>
        <dbReference type="ChEBI" id="CHEBI:456216"/>
        <dbReference type="EC" id="2.7.11.1"/>
    </reaction>
</comment>
<evidence type="ECO:0000256" key="4">
    <source>
        <dbReference type="ARBA" id="ARBA00012513"/>
    </source>
</evidence>
<dbReference type="GO" id="GO:0008270">
    <property type="term" value="F:zinc ion binding"/>
    <property type="evidence" value="ECO:0007669"/>
    <property type="project" value="UniProtKB-KW"/>
</dbReference>
<dbReference type="InterPro" id="IPR046349">
    <property type="entry name" value="C1-like_sf"/>
</dbReference>
<dbReference type="Proteomes" id="UP000694395">
    <property type="component" value="Chromosome 24"/>
</dbReference>
<keyword evidence="14" id="KW-0067">ATP-binding</keyword>
<dbReference type="EC" id="2.7.11.1" evidence="4"/>
<keyword evidence="22" id="KW-1185">Reference proteome</keyword>
<dbReference type="Gene3D" id="3.30.200.20">
    <property type="entry name" value="Phosphorylase Kinase, domain 1"/>
    <property type="match status" value="1"/>
</dbReference>
<dbReference type="PROSITE" id="PS00108">
    <property type="entry name" value="PROTEIN_KINASE_ST"/>
    <property type="match status" value="1"/>
</dbReference>
<dbReference type="PANTHER" id="PTHR23257">
    <property type="entry name" value="SERINE-THREONINE PROTEIN KINASE"/>
    <property type="match status" value="1"/>
</dbReference>
<reference evidence="21" key="3">
    <citation type="submission" date="2025-09" db="UniProtKB">
        <authorList>
            <consortium name="Ensembl"/>
        </authorList>
    </citation>
    <scope>IDENTIFICATION</scope>
</reference>
<feature type="domain" description="Protein kinase" evidence="19">
    <location>
        <begin position="524"/>
        <end position="792"/>
    </location>
</feature>
<keyword evidence="7" id="KW-0597">Phosphoprotein</keyword>
<evidence type="ECO:0000256" key="3">
    <source>
        <dbReference type="ARBA" id="ARBA00005843"/>
    </source>
</evidence>
<dbReference type="FunFam" id="1.10.510.10:FF:000107">
    <property type="entry name" value="kinase suppressor of Ras 1"/>
    <property type="match status" value="1"/>
</dbReference>
<dbReference type="GO" id="GO:0007265">
    <property type="term" value="P:Ras protein signal transduction"/>
    <property type="evidence" value="ECO:0007669"/>
    <property type="project" value="TreeGrafter"/>
</dbReference>
<keyword evidence="6" id="KW-0723">Serine/threonine-protein kinase</keyword>
<dbReference type="PROSITE" id="PS50081">
    <property type="entry name" value="ZF_DAG_PE_2"/>
    <property type="match status" value="1"/>
</dbReference>
<dbReference type="InterPro" id="IPR002219">
    <property type="entry name" value="PKC_DAG/PE"/>
</dbReference>
<feature type="region of interest" description="Disordered" evidence="18">
    <location>
        <begin position="385"/>
        <end position="489"/>
    </location>
</feature>
<dbReference type="FunFam" id="1.10.150.50:FF:000031">
    <property type="entry name" value="Kinase suppressor of Ras 2"/>
    <property type="match status" value="1"/>
</dbReference>
<dbReference type="InterPro" id="IPR008271">
    <property type="entry name" value="Ser/Thr_kinase_AS"/>
</dbReference>
<dbReference type="InterPro" id="IPR013761">
    <property type="entry name" value="SAM/pointed_sf"/>
</dbReference>
<dbReference type="Pfam" id="PF07714">
    <property type="entry name" value="PK_Tyr_Ser-Thr"/>
    <property type="match status" value="1"/>
</dbReference>
<dbReference type="GeneTree" id="ENSGT00940000156066"/>
<feature type="region of interest" description="Disordered" evidence="18">
    <location>
        <begin position="236"/>
        <end position="259"/>
    </location>
</feature>
<feature type="compositionally biased region" description="Low complexity" evidence="18">
    <location>
        <begin position="401"/>
        <end position="426"/>
    </location>
</feature>
<reference evidence="21" key="2">
    <citation type="submission" date="2025-08" db="UniProtKB">
        <authorList>
            <consortium name="Ensembl"/>
        </authorList>
    </citation>
    <scope>IDENTIFICATION</scope>
</reference>
<evidence type="ECO:0000256" key="5">
    <source>
        <dbReference type="ARBA" id="ARBA00022490"/>
    </source>
</evidence>
<dbReference type="GO" id="GO:0005737">
    <property type="term" value="C:cytoplasm"/>
    <property type="evidence" value="ECO:0007669"/>
    <property type="project" value="UniProtKB-SubCell"/>
</dbReference>
<dbReference type="InterPro" id="IPR011009">
    <property type="entry name" value="Kinase-like_dom_sf"/>
</dbReference>
<evidence type="ECO:0000256" key="1">
    <source>
        <dbReference type="ARBA" id="ARBA00004170"/>
    </source>
</evidence>
<evidence type="ECO:0000256" key="18">
    <source>
        <dbReference type="SAM" id="MobiDB-lite"/>
    </source>
</evidence>
<evidence type="ECO:0000256" key="14">
    <source>
        <dbReference type="ARBA" id="ARBA00022840"/>
    </source>
</evidence>
<evidence type="ECO:0000256" key="9">
    <source>
        <dbReference type="ARBA" id="ARBA00022723"/>
    </source>
</evidence>
<evidence type="ECO:0000259" key="20">
    <source>
        <dbReference type="PROSITE" id="PS50081"/>
    </source>
</evidence>
<evidence type="ECO:0000256" key="12">
    <source>
        <dbReference type="ARBA" id="ARBA00022777"/>
    </source>
</evidence>
<organism evidence="21 22">
    <name type="scientific">Oncorhynchus mykiss</name>
    <name type="common">Rainbow trout</name>
    <name type="synonym">Salmo gairdneri</name>
    <dbReference type="NCBI Taxonomy" id="8022"/>
    <lineage>
        <taxon>Eukaryota</taxon>
        <taxon>Metazoa</taxon>
        <taxon>Chordata</taxon>
        <taxon>Craniata</taxon>
        <taxon>Vertebrata</taxon>
        <taxon>Euteleostomi</taxon>
        <taxon>Actinopterygii</taxon>
        <taxon>Neopterygii</taxon>
        <taxon>Teleostei</taxon>
        <taxon>Protacanthopterygii</taxon>
        <taxon>Salmoniformes</taxon>
        <taxon>Salmonidae</taxon>
        <taxon>Salmoninae</taxon>
        <taxon>Oncorhynchus</taxon>
    </lineage>
</organism>
<dbReference type="Pfam" id="PF20406">
    <property type="entry name" value="SAM_KSR1_N"/>
    <property type="match status" value="1"/>
</dbReference>
<feature type="compositionally biased region" description="Pro residues" evidence="18">
    <location>
        <begin position="430"/>
        <end position="440"/>
    </location>
</feature>
<keyword evidence="11" id="KW-0863">Zinc-finger</keyword>
<dbReference type="Ensembl" id="ENSOMYT00000077014.2">
    <property type="protein sequence ID" value="ENSOMYP00000070732.2"/>
    <property type="gene ID" value="ENSOMYG00000041144.2"/>
</dbReference>
<evidence type="ECO:0000256" key="13">
    <source>
        <dbReference type="ARBA" id="ARBA00022833"/>
    </source>
</evidence>
<dbReference type="FunFam" id="3.30.200.20:FF:000034">
    <property type="entry name" value="Kinase suppressor of Ras 1"/>
    <property type="match status" value="1"/>
</dbReference>
<dbReference type="SUPFAM" id="SSF57889">
    <property type="entry name" value="Cysteine-rich domain"/>
    <property type="match status" value="1"/>
</dbReference>
<keyword evidence="8" id="KW-0808">Transferase</keyword>
<accession>A0A8C7SNB3</accession>
<keyword evidence="15" id="KW-0472">Membrane</keyword>
<keyword evidence="13" id="KW-0862">Zinc</keyword>
<dbReference type="GO" id="GO:0016020">
    <property type="term" value="C:membrane"/>
    <property type="evidence" value="ECO:0007669"/>
    <property type="project" value="UniProtKB-SubCell"/>
</dbReference>
<dbReference type="Gene3D" id="6.10.140.1120">
    <property type="match status" value="1"/>
</dbReference>
<keyword evidence="10" id="KW-0547">Nucleotide-binding</keyword>
<comment type="subcellular location">
    <subcellularLocation>
        <location evidence="2">Cytoplasm</location>
    </subcellularLocation>
    <subcellularLocation>
        <location evidence="1">Membrane</location>
        <topology evidence="1">Peripheral membrane protein</topology>
    </subcellularLocation>
</comment>
<keyword evidence="12" id="KW-0418">Kinase</keyword>
<comment type="similarity">
    <text evidence="3">Belongs to the protein kinase superfamily. TKL Ser/Thr protein kinase family.</text>
</comment>
<feature type="compositionally biased region" description="Low complexity" evidence="18">
    <location>
        <begin position="236"/>
        <end position="245"/>
    </location>
</feature>
<evidence type="ECO:0000256" key="15">
    <source>
        <dbReference type="ARBA" id="ARBA00023136"/>
    </source>
</evidence>
<evidence type="ECO:0000256" key="6">
    <source>
        <dbReference type="ARBA" id="ARBA00022527"/>
    </source>
</evidence>
<evidence type="ECO:0000256" key="8">
    <source>
        <dbReference type="ARBA" id="ARBA00022679"/>
    </source>
</evidence>
<evidence type="ECO:0000313" key="22">
    <source>
        <dbReference type="Proteomes" id="UP000694395"/>
    </source>
</evidence>
<dbReference type="SMART" id="SM00109">
    <property type="entry name" value="C1"/>
    <property type="match status" value="1"/>
</dbReference>
<dbReference type="InterPro" id="IPR050167">
    <property type="entry name" value="Ser_Thr_protein_kinase"/>
</dbReference>
<comment type="catalytic activity">
    <reaction evidence="17">
        <text>L-seryl-[protein] + ATP = O-phospho-L-seryl-[protein] + ADP + H(+)</text>
        <dbReference type="Rhea" id="RHEA:17989"/>
        <dbReference type="Rhea" id="RHEA-COMP:9863"/>
        <dbReference type="Rhea" id="RHEA-COMP:11604"/>
        <dbReference type="ChEBI" id="CHEBI:15378"/>
        <dbReference type="ChEBI" id="CHEBI:29999"/>
        <dbReference type="ChEBI" id="CHEBI:30616"/>
        <dbReference type="ChEBI" id="CHEBI:83421"/>
        <dbReference type="ChEBI" id="CHEBI:456216"/>
        <dbReference type="EC" id="2.7.11.1"/>
    </reaction>
</comment>
<feature type="compositionally biased region" description="Basic and acidic residues" evidence="18">
    <location>
        <begin position="173"/>
        <end position="188"/>
    </location>
</feature>
<feature type="region of interest" description="Disordered" evidence="18">
    <location>
        <begin position="1"/>
        <end position="20"/>
    </location>
</feature>
<protein>
    <recommendedName>
        <fullName evidence="4">non-specific serine/threonine protein kinase</fullName>
        <ecNumber evidence="4">2.7.11.1</ecNumber>
    </recommendedName>
</protein>
<dbReference type="GO" id="GO:0005524">
    <property type="term" value="F:ATP binding"/>
    <property type="evidence" value="ECO:0007669"/>
    <property type="project" value="UniProtKB-KW"/>
</dbReference>
<dbReference type="SUPFAM" id="SSF56112">
    <property type="entry name" value="Protein kinase-like (PK-like)"/>
    <property type="match status" value="1"/>
</dbReference>
<dbReference type="PROSITE" id="PS00479">
    <property type="entry name" value="ZF_DAG_PE_1"/>
    <property type="match status" value="1"/>
</dbReference>
<keyword evidence="9" id="KW-0479">Metal-binding</keyword>
<reference evidence="21" key="1">
    <citation type="submission" date="2020-07" db="EMBL/GenBank/DDBJ databases">
        <title>A long reads based de novo assembly of the rainbow trout Arlee double haploid line genome.</title>
        <authorList>
            <person name="Gao G."/>
            <person name="Palti Y."/>
        </authorList>
    </citation>
    <scope>NUCLEOTIDE SEQUENCE [LARGE SCALE GENOMIC DNA]</scope>
</reference>
<name>A0A8C7SNB3_ONCMY</name>
<evidence type="ECO:0000259" key="19">
    <source>
        <dbReference type="PROSITE" id="PS50011"/>
    </source>
</evidence>
<proteinExistence type="inferred from homology"/>
<evidence type="ECO:0000256" key="11">
    <source>
        <dbReference type="ARBA" id="ARBA00022771"/>
    </source>
</evidence>
<evidence type="ECO:0000256" key="10">
    <source>
        <dbReference type="ARBA" id="ARBA00022741"/>
    </source>
</evidence>
<dbReference type="InterPro" id="IPR001245">
    <property type="entry name" value="Ser-Thr/Tyr_kinase_cat_dom"/>
</dbReference>
<feature type="compositionally biased region" description="Basic and acidic residues" evidence="18">
    <location>
        <begin position="459"/>
        <end position="477"/>
    </location>
</feature>
<dbReference type="CDD" id="cd20872">
    <property type="entry name" value="C1_KSR1"/>
    <property type="match status" value="1"/>
</dbReference>
<sequence>QREQDRRVDRGSQEKEGGAAMDKDALHQCELIQNMIEISISSLQGLRTKCAALSDLTQQEIRTLEVKLTKYICKQLQCKQRVPERQRTQALASYPRLGDWLCTINLRPELIQAVPVKLSLDALLQMSSCQVQDTMRQLGSEPEECSRLTAALSCLKSASGDIREDPGTWISEPPRRDSNTLPPPDRRPSTPATLPRGSILSPHTHARSVSVTVVPCVDDKGHQVYTGGMSDAFPSSPLLFSNSPPSKRRAKHPPRMSPSRKLLQLPFNITLTRSKSHESQLANPLHRGSPQMMRRDIGLSVTHRFSTKSWLSQTCQVCQKNMMFGVKCKHCKLKCHNKCTKEALPCRISFLPLPQIRRAESVPSDINNQIDRTAELPIQFGTLPKVLTKKDNPPMLSQMDSSSNPSSTTSSTPSSPTPFQQSNPPSINATPPPNSSPGPQGPRDSRFHFPGRALTMTGPRDEGNGSKEGREKGHSNGECDGDEIEDLPSYRGRLAGGQWRGPISRKASQTSVYLQEWDIPYEQLELGELIGKGRWGKVHKGRWHGEVAIRLLEIDGNNQDHLKLFKKEVMNYRQTRHENVVLFMGACMAPPHLAIITSFCKGRTLFSVVRDAKNTLDINKTRQIAQEIVKGMGYLHAKGIVHKDLKSKNVFYDTNKVVITDFGLFGMSGVVQEQENELRLPHGWIYYLAPEIVRRMGTGNHEDRLPFSNAADVYAFGTIWYELQARGWPLTNQPAEATIWQVGSGEGIKKVLAKVSLGKEVTEILSACWSFKLEERPSFTQLTDMLEKLPKLNRRLSHPGHFWKSADRREGEGEGREREIDSSFVFLPFANNHTNCCHLLTKLLGDGPVAHSSLV</sequence>
<dbReference type="Gene3D" id="3.30.60.20">
    <property type="match status" value="1"/>
</dbReference>
<dbReference type="Gene3D" id="1.10.510.10">
    <property type="entry name" value="Transferase(Phosphotransferase) domain 1"/>
    <property type="match status" value="1"/>
</dbReference>
<feature type="region of interest" description="Disordered" evidence="18">
    <location>
        <begin position="163"/>
        <end position="205"/>
    </location>
</feature>
<dbReference type="InterPro" id="IPR046861">
    <property type="entry name" value="SAM_KSR1_N"/>
</dbReference>
<dbReference type="InterPro" id="IPR046933">
    <property type="entry name" value="SAM_KSR1_N_sf"/>
</dbReference>
<feature type="domain" description="Phorbol-ester/DAG-type" evidence="20">
    <location>
        <begin position="302"/>
        <end position="346"/>
    </location>
</feature>
<evidence type="ECO:0000313" key="21">
    <source>
        <dbReference type="Ensembl" id="ENSOMYP00000070732.2"/>
    </source>
</evidence>